<evidence type="ECO:0000313" key="2">
    <source>
        <dbReference type="EMBL" id="GFA47645.1"/>
    </source>
</evidence>
<dbReference type="EMBL" id="BKCJ010430787">
    <property type="protein sequence ID" value="GFA47645.1"/>
    <property type="molecule type" value="Genomic_DNA"/>
</dbReference>
<dbReference type="GO" id="GO:0003964">
    <property type="term" value="F:RNA-directed DNA polymerase activity"/>
    <property type="evidence" value="ECO:0007669"/>
    <property type="project" value="UniProtKB-KW"/>
</dbReference>
<gene>
    <name evidence="2" type="ORF">Tci_619617</name>
</gene>
<protein>
    <submittedName>
        <fullName evidence="2">Reverse transcriptase domain-containing protein</fullName>
    </submittedName>
</protein>
<keyword evidence="2" id="KW-0548">Nucleotidyltransferase</keyword>
<keyword evidence="2" id="KW-0808">Transferase</keyword>
<reference evidence="2" key="1">
    <citation type="journal article" date="2019" name="Sci. Rep.">
        <title>Draft genome of Tanacetum cinerariifolium, the natural source of mosquito coil.</title>
        <authorList>
            <person name="Yamashiro T."/>
            <person name="Shiraishi A."/>
            <person name="Satake H."/>
            <person name="Nakayama K."/>
        </authorList>
    </citation>
    <scope>NUCLEOTIDE SEQUENCE</scope>
</reference>
<evidence type="ECO:0000259" key="1">
    <source>
        <dbReference type="Pfam" id="PF17921"/>
    </source>
</evidence>
<keyword evidence="2" id="KW-0695">RNA-directed DNA polymerase</keyword>
<dbReference type="PANTHER" id="PTHR48475">
    <property type="entry name" value="RIBONUCLEASE H"/>
    <property type="match status" value="1"/>
</dbReference>
<name>A0A699JQ91_TANCI</name>
<feature type="domain" description="Integrase zinc-binding" evidence="1">
    <location>
        <begin position="142"/>
        <end position="192"/>
    </location>
</feature>
<proteinExistence type="predicted"/>
<dbReference type="Gene3D" id="1.10.340.70">
    <property type="match status" value="1"/>
</dbReference>
<dbReference type="InterPro" id="IPR041588">
    <property type="entry name" value="Integrase_H2C2"/>
</dbReference>
<dbReference type="AlphaFoldDB" id="A0A699JQ91"/>
<dbReference type="PANTHER" id="PTHR48475:SF2">
    <property type="entry name" value="RIBONUCLEASE H"/>
    <property type="match status" value="1"/>
</dbReference>
<organism evidence="2">
    <name type="scientific">Tanacetum cinerariifolium</name>
    <name type="common">Dalmatian daisy</name>
    <name type="synonym">Chrysanthemum cinerariifolium</name>
    <dbReference type="NCBI Taxonomy" id="118510"/>
    <lineage>
        <taxon>Eukaryota</taxon>
        <taxon>Viridiplantae</taxon>
        <taxon>Streptophyta</taxon>
        <taxon>Embryophyta</taxon>
        <taxon>Tracheophyta</taxon>
        <taxon>Spermatophyta</taxon>
        <taxon>Magnoliopsida</taxon>
        <taxon>eudicotyledons</taxon>
        <taxon>Gunneridae</taxon>
        <taxon>Pentapetalae</taxon>
        <taxon>asterids</taxon>
        <taxon>campanulids</taxon>
        <taxon>Asterales</taxon>
        <taxon>Asteraceae</taxon>
        <taxon>Asteroideae</taxon>
        <taxon>Anthemideae</taxon>
        <taxon>Anthemidinae</taxon>
        <taxon>Tanacetum</taxon>
    </lineage>
</organism>
<comment type="caution">
    <text evidence="2">The sequence shown here is derived from an EMBL/GenBank/DDBJ whole genome shotgun (WGS) entry which is preliminary data.</text>
</comment>
<sequence length="326" mass="37892">MLTEPKEKEELIIYLAAAKDATSAVLMTKMDEKQMPVYFVSRALQERPEDDSPDTKMENEEELSDPWISFTDRSSCIDGFEAGLILTSPKGVKFTYALREKKKARAIRRKEGKYVVTDEVLYKRSFLGPWLHYVGPLQANYVLIEIHEGSCSMHAGPRSVVVKALRSGYYWPTMHADARKLIRECDDCQAHRTMIKSSNKETRFSLTYRTKAVIPIEIGMPNWRNAELDMIKNNEALKINLDLMEEKREKQQYMKQKSKAKMKKYYNDRVRNTSFRPRDLVYRSNEASHAKDEGKLGPKWEGPYEVTEALDKRAYKLRDRNGNVLL</sequence>
<dbReference type="Pfam" id="PF17921">
    <property type="entry name" value="Integrase_H2C2"/>
    <property type="match status" value="1"/>
</dbReference>
<accession>A0A699JQ91</accession>